<dbReference type="InterPro" id="IPR003593">
    <property type="entry name" value="AAA+_ATPase"/>
</dbReference>
<dbReference type="PANTHER" id="PTHR43335">
    <property type="entry name" value="ABC TRANSPORTER, ATP-BINDING PROTEIN"/>
    <property type="match status" value="1"/>
</dbReference>
<evidence type="ECO:0000256" key="1">
    <source>
        <dbReference type="ARBA" id="ARBA00005417"/>
    </source>
</evidence>
<dbReference type="AlphaFoldDB" id="A0A6J4VQ26"/>
<gene>
    <name evidence="6" type="ORF">AVDCRST_MAG19-4544</name>
</gene>
<name>A0A6J4VQ26_9BACT</name>
<dbReference type="InterPro" id="IPR027417">
    <property type="entry name" value="P-loop_NTPase"/>
</dbReference>
<evidence type="ECO:0000259" key="5">
    <source>
        <dbReference type="PROSITE" id="PS50893"/>
    </source>
</evidence>
<sequence>MPPCPGYGRNEAAPRPDGTAVAPYRAANAVGCGGSERVTTPTIEVDDLGRDFGGFRAVDGLSFAVPAGTVFGFLGPNGSGKTTTIRLLLGLLEPSRGRATVFGHDSRLGADEIRRRSGALLEHPGLYERLTAEENLDFFGRAWRLSERERLERGQELLRHLGLWERRRERVGAWSRGQRQKLAIARVLLHRPELIFLDEPTAGLDPVASASLRHDIAALAGREGRTVFLTTHNLAEAEQLCGLVGVIRRGRLLALGHPDELRARAGGPRAEIVARGLDAAMLARVRDRPEVATAELRDGRLLLDLRAGADVAAIVALLVGGGAAVEEVRRGAATLEEAFLGLMKETR</sequence>
<organism evidence="6">
    <name type="scientific">uncultured Thermomicrobiales bacterium</name>
    <dbReference type="NCBI Taxonomy" id="1645740"/>
    <lineage>
        <taxon>Bacteria</taxon>
        <taxon>Pseudomonadati</taxon>
        <taxon>Thermomicrobiota</taxon>
        <taxon>Thermomicrobia</taxon>
        <taxon>Thermomicrobiales</taxon>
        <taxon>environmental samples</taxon>
    </lineage>
</organism>
<protein>
    <recommendedName>
        <fullName evidence="5">ABC transporter domain-containing protein</fullName>
    </recommendedName>
</protein>
<dbReference type="SMART" id="SM00382">
    <property type="entry name" value="AAA"/>
    <property type="match status" value="1"/>
</dbReference>
<evidence type="ECO:0000313" key="6">
    <source>
        <dbReference type="EMBL" id="CAA9585322.1"/>
    </source>
</evidence>
<dbReference type="Pfam" id="PF00005">
    <property type="entry name" value="ABC_tran"/>
    <property type="match status" value="1"/>
</dbReference>
<dbReference type="EMBL" id="CADCWL010000250">
    <property type="protein sequence ID" value="CAA9585322.1"/>
    <property type="molecule type" value="Genomic_DNA"/>
</dbReference>
<dbReference type="PROSITE" id="PS50893">
    <property type="entry name" value="ABC_TRANSPORTER_2"/>
    <property type="match status" value="1"/>
</dbReference>
<dbReference type="SUPFAM" id="SSF52540">
    <property type="entry name" value="P-loop containing nucleoside triphosphate hydrolases"/>
    <property type="match status" value="1"/>
</dbReference>
<proteinExistence type="inferred from homology"/>
<keyword evidence="4" id="KW-0067">ATP-binding</keyword>
<dbReference type="GO" id="GO:0005524">
    <property type="term" value="F:ATP binding"/>
    <property type="evidence" value="ECO:0007669"/>
    <property type="project" value="UniProtKB-KW"/>
</dbReference>
<dbReference type="InterPro" id="IPR003439">
    <property type="entry name" value="ABC_transporter-like_ATP-bd"/>
</dbReference>
<keyword evidence="2" id="KW-0813">Transport</keyword>
<keyword evidence="3" id="KW-0547">Nucleotide-binding</keyword>
<evidence type="ECO:0000256" key="4">
    <source>
        <dbReference type="ARBA" id="ARBA00022840"/>
    </source>
</evidence>
<comment type="similarity">
    <text evidence="1">Belongs to the ABC transporter superfamily.</text>
</comment>
<dbReference type="Gene3D" id="3.40.50.300">
    <property type="entry name" value="P-loop containing nucleotide triphosphate hydrolases"/>
    <property type="match status" value="1"/>
</dbReference>
<feature type="domain" description="ABC transporter" evidence="5">
    <location>
        <begin position="43"/>
        <end position="274"/>
    </location>
</feature>
<reference evidence="6" key="1">
    <citation type="submission" date="2020-02" db="EMBL/GenBank/DDBJ databases">
        <authorList>
            <person name="Meier V. D."/>
        </authorList>
    </citation>
    <scope>NUCLEOTIDE SEQUENCE</scope>
    <source>
        <strain evidence="6">AVDCRST_MAG19</strain>
    </source>
</reference>
<dbReference type="GO" id="GO:0016887">
    <property type="term" value="F:ATP hydrolysis activity"/>
    <property type="evidence" value="ECO:0007669"/>
    <property type="project" value="InterPro"/>
</dbReference>
<accession>A0A6J4VQ26</accession>
<evidence type="ECO:0000256" key="3">
    <source>
        <dbReference type="ARBA" id="ARBA00022741"/>
    </source>
</evidence>
<evidence type="ECO:0000256" key="2">
    <source>
        <dbReference type="ARBA" id="ARBA00022448"/>
    </source>
</evidence>